<sequence>MSMLHQGNAPSERRLSSLPARYADRWEARYNADGVLPVAIAAK</sequence>
<evidence type="ECO:0000313" key="2">
    <source>
        <dbReference type="Proteomes" id="UP001601627"/>
    </source>
</evidence>
<keyword evidence="2" id="KW-1185">Reference proteome</keyword>
<dbReference type="RefSeq" id="WP_388234579.1">
    <property type="nucleotide sequence ID" value="NZ_JBHVZQ010000009.1"/>
</dbReference>
<comment type="caution">
    <text evidence="1">The sequence shown here is derived from an EMBL/GenBank/DDBJ whole genome shotgun (WGS) entry which is preliminary data.</text>
</comment>
<gene>
    <name evidence="1" type="ORF">ACFVZC_13630</name>
</gene>
<evidence type="ECO:0000313" key="1">
    <source>
        <dbReference type="EMBL" id="MFF1274433.1"/>
    </source>
</evidence>
<proteinExistence type="predicted"/>
<accession>A0ABW6Q5E5</accession>
<dbReference type="EMBL" id="JBHVZQ010000009">
    <property type="protein sequence ID" value="MFF1274433.1"/>
    <property type="molecule type" value="Genomic_DNA"/>
</dbReference>
<name>A0ABW6Q5E5_9ACTN</name>
<reference evidence="1 2" key="1">
    <citation type="submission" date="2024-09" db="EMBL/GenBank/DDBJ databases">
        <title>The Natural Products Discovery Center: Release of the First 8490 Sequenced Strains for Exploring Actinobacteria Biosynthetic Diversity.</title>
        <authorList>
            <person name="Kalkreuter E."/>
            <person name="Kautsar S.A."/>
            <person name="Yang D."/>
            <person name="Bader C.D."/>
            <person name="Teijaro C.N."/>
            <person name="Fluegel L."/>
            <person name="Davis C.M."/>
            <person name="Simpson J.R."/>
            <person name="Lauterbach L."/>
            <person name="Steele A.D."/>
            <person name="Gui C."/>
            <person name="Meng S."/>
            <person name="Li G."/>
            <person name="Viehrig K."/>
            <person name="Ye F."/>
            <person name="Su P."/>
            <person name="Kiefer A.F."/>
            <person name="Nichols A."/>
            <person name="Cepeda A.J."/>
            <person name="Yan W."/>
            <person name="Fan B."/>
            <person name="Jiang Y."/>
            <person name="Adhikari A."/>
            <person name="Zheng C.-J."/>
            <person name="Schuster L."/>
            <person name="Cowan T.M."/>
            <person name="Smanski M.J."/>
            <person name="Chevrette M.G."/>
            <person name="De Carvalho L.P.S."/>
            <person name="Shen B."/>
        </authorList>
    </citation>
    <scope>NUCLEOTIDE SEQUENCE [LARGE SCALE GENOMIC DNA]</scope>
    <source>
        <strain evidence="1 2">NPDC058328</strain>
    </source>
</reference>
<protein>
    <submittedName>
        <fullName evidence="1">Uncharacterized protein</fullName>
    </submittedName>
</protein>
<organism evidence="1 2">
    <name type="scientific">Streptomyces marokkonensis</name>
    <dbReference type="NCBI Taxonomy" id="324855"/>
    <lineage>
        <taxon>Bacteria</taxon>
        <taxon>Bacillati</taxon>
        <taxon>Actinomycetota</taxon>
        <taxon>Actinomycetes</taxon>
        <taxon>Kitasatosporales</taxon>
        <taxon>Streptomycetaceae</taxon>
        <taxon>Streptomyces</taxon>
    </lineage>
</organism>
<dbReference type="Proteomes" id="UP001601627">
    <property type="component" value="Unassembled WGS sequence"/>
</dbReference>